<protein>
    <recommendedName>
        <fullName evidence="6">U2A'/phosphoprotein 32 family A C-terminal domain-containing protein</fullName>
    </recommendedName>
</protein>
<keyword evidence="5" id="KW-1185">Reference proteome</keyword>
<evidence type="ECO:0000313" key="5">
    <source>
        <dbReference type="Proteomes" id="UP000187209"/>
    </source>
</evidence>
<evidence type="ECO:0000313" key="4">
    <source>
        <dbReference type="EMBL" id="OMJ80615.1"/>
    </source>
</evidence>
<dbReference type="GO" id="GO:0042393">
    <property type="term" value="F:histone binding"/>
    <property type="evidence" value="ECO:0007669"/>
    <property type="project" value="TreeGrafter"/>
</dbReference>
<dbReference type="PANTHER" id="PTHR11375:SF0">
    <property type="entry name" value="ACIDIC LEUCINE-RICH NUCLEAR PHOSPHOPROTEIN 32 FAMILY MEMBER A"/>
    <property type="match status" value="1"/>
</dbReference>
<dbReference type="PANTHER" id="PTHR11375">
    <property type="entry name" value="ACIDIC LEUCINE-RICH NUCLEAR PHOSPHOPROTEIN 32"/>
    <property type="match status" value="1"/>
</dbReference>
<dbReference type="InterPro" id="IPR001611">
    <property type="entry name" value="Leu-rich_rpt"/>
</dbReference>
<dbReference type="GO" id="GO:0005634">
    <property type="term" value="C:nucleus"/>
    <property type="evidence" value="ECO:0007669"/>
    <property type="project" value="TreeGrafter"/>
</dbReference>
<dbReference type="Proteomes" id="UP000187209">
    <property type="component" value="Unassembled WGS sequence"/>
</dbReference>
<dbReference type="AlphaFoldDB" id="A0A1R2BVK6"/>
<sequence>MEEIILSKTEALKFEDVEQINLESWQGNSISLQEKQILERYQNISYLSLSGCGLQDLENFPALSNLIKLNLKHNSIEKGLENLIVLKSLAHLNLSCNKIYSIETFRPLLALEDFSYLDIDGCPVTEIDDYREKIFELLPSLQAINLIDRSGNEWSFLYDEETDNQKKDAFNHRSYSYSYSDDDDYYDFIEENIIKVDFYEESDDENIFNRNLKDQNLLIEL</sequence>
<organism evidence="4 5">
    <name type="scientific">Stentor coeruleus</name>
    <dbReference type="NCBI Taxonomy" id="5963"/>
    <lineage>
        <taxon>Eukaryota</taxon>
        <taxon>Sar</taxon>
        <taxon>Alveolata</taxon>
        <taxon>Ciliophora</taxon>
        <taxon>Postciliodesmatophora</taxon>
        <taxon>Heterotrichea</taxon>
        <taxon>Heterotrichida</taxon>
        <taxon>Stentoridae</taxon>
        <taxon>Stentor</taxon>
    </lineage>
</organism>
<evidence type="ECO:0000256" key="1">
    <source>
        <dbReference type="ARBA" id="ARBA00022614"/>
    </source>
</evidence>
<reference evidence="4 5" key="1">
    <citation type="submission" date="2016-11" db="EMBL/GenBank/DDBJ databases">
        <title>The macronuclear genome of Stentor coeruleus: a giant cell with tiny introns.</title>
        <authorList>
            <person name="Slabodnick M."/>
            <person name="Ruby J.G."/>
            <person name="Reiff S.B."/>
            <person name="Swart E.C."/>
            <person name="Gosai S."/>
            <person name="Prabakaran S."/>
            <person name="Witkowska E."/>
            <person name="Larue G.E."/>
            <person name="Fisher S."/>
            <person name="Freeman R.M."/>
            <person name="Gunawardena J."/>
            <person name="Chu W."/>
            <person name="Stover N.A."/>
            <person name="Gregory B.D."/>
            <person name="Nowacki M."/>
            <person name="Derisi J."/>
            <person name="Roy S.W."/>
            <person name="Marshall W.F."/>
            <person name="Sood P."/>
        </authorList>
    </citation>
    <scope>NUCLEOTIDE SEQUENCE [LARGE SCALE GENOMIC DNA]</scope>
    <source>
        <strain evidence="4">WM001</strain>
    </source>
</reference>
<accession>A0A1R2BVK6</accession>
<evidence type="ECO:0000256" key="2">
    <source>
        <dbReference type="ARBA" id="ARBA00022737"/>
    </source>
</evidence>
<keyword evidence="2" id="KW-0677">Repeat</keyword>
<evidence type="ECO:0008006" key="6">
    <source>
        <dbReference type="Google" id="ProtNLM"/>
    </source>
</evidence>
<dbReference type="InterPro" id="IPR045081">
    <property type="entry name" value="AN32"/>
</dbReference>
<gene>
    <name evidence="4" type="ORF">SteCoe_19100</name>
</gene>
<dbReference type="Pfam" id="PF14580">
    <property type="entry name" value="LRR_9"/>
    <property type="match status" value="1"/>
</dbReference>
<proteinExistence type="inferred from homology"/>
<dbReference type="OrthoDB" id="310893at2759"/>
<dbReference type="SUPFAM" id="SSF52058">
    <property type="entry name" value="L domain-like"/>
    <property type="match status" value="1"/>
</dbReference>
<dbReference type="EMBL" id="MPUH01000416">
    <property type="protein sequence ID" value="OMJ80615.1"/>
    <property type="molecule type" value="Genomic_DNA"/>
</dbReference>
<comment type="similarity">
    <text evidence="3">Belongs to the ANP32 family.</text>
</comment>
<comment type="caution">
    <text evidence="4">The sequence shown here is derived from an EMBL/GenBank/DDBJ whole genome shotgun (WGS) entry which is preliminary data.</text>
</comment>
<keyword evidence="1" id="KW-0433">Leucine-rich repeat</keyword>
<name>A0A1R2BVK6_9CILI</name>
<dbReference type="InterPro" id="IPR032675">
    <property type="entry name" value="LRR_dom_sf"/>
</dbReference>
<dbReference type="Gene3D" id="3.80.10.10">
    <property type="entry name" value="Ribonuclease Inhibitor"/>
    <property type="match status" value="1"/>
</dbReference>
<dbReference type="PROSITE" id="PS51450">
    <property type="entry name" value="LRR"/>
    <property type="match status" value="2"/>
</dbReference>
<evidence type="ECO:0000256" key="3">
    <source>
        <dbReference type="ARBA" id="ARBA00025777"/>
    </source>
</evidence>